<sequence>MAETFDPGLVNSRNSRKHRRLDDNPLDGGGDTRPVGLSRPSSYKDSLMKDAVEAIPDVDEAFEEDEIDIQEGDVTRSLVDGVISIDFSDRVQSMAEKRLDQTLVVKLLGRRIGYTTLRTKIYDLWKPKQAIRLMDIENDYFLVSFKLRSDYLKVLAEGPWTIFDHYLTVQQWTPEFSTSGMDPSSRFTDMPKMPQSDAPVAEQDVAQTTDTVIRLPQFKMLMILGLLDLGC</sequence>
<name>A0ABR2SV08_9ROSI</name>
<accession>A0ABR2SV08</accession>
<evidence type="ECO:0000256" key="1">
    <source>
        <dbReference type="SAM" id="MobiDB-lite"/>
    </source>
</evidence>
<dbReference type="PANTHER" id="PTHR31286:SF99">
    <property type="entry name" value="DUF4283 DOMAIN-CONTAINING PROTEIN"/>
    <property type="match status" value="1"/>
</dbReference>
<dbReference type="EMBL" id="JBBPBN010000011">
    <property type="protein sequence ID" value="KAK9028819.1"/>
    <property type="molecule type" value="Genomic_DNA"/>
</dbReference>
<dbReference type="Pfam" id="PF14111">
    <property type="entry name" value="DUF4283"/>
    <property type="match status" value="1"/>
</dbReference>
<keyword evidence="4" id="KW-1185">Reference proteome</keyword>
<protein>
    <recommendedName>
        <fullName evidence="2">DUF4283 domain-containing protein</fullName>
    </recommendedName>
</protein>
<feature type="region of interest" description="Disordered" evidence="1">
    <location>
        <begin position="1"/>
        <end position="43"/>
    </location>
</feature>
<proteinExistence type="predicted"/>
<dbReference type="PANTHER" id="PTHR31286">
    <property type="entry name" value="GLYCINE-RICH CELL WALL STRUCTURAL PROTEIN 1.8-LIKE"/>
    <property type="match status" value="1"/>
</dbReference>
<evidence type="ECO:0000259" key="2">
    <source>
        <dbReference type="Pfam" id="PF14111"/>
    </source>
</evidence>
<organism evidence="3 4">
    <name type="scientific">Hibiscus sabdariffa</name>
    <name type="common">roselle</name>
    <dbReference type="NCBI Taxonomy" id="183260"/>
    <lineage>
        <taxon>Eukaryota</taxon>
        <taxon>Viridiplantae</taxon>
        <taxon>Streptophyta</taxon>
        <taxon>Embryophyta</taxon>
        <taxon>Tracheophyta</taxon>
        <taxon>Spermatophyta</taxon>
        <taxon>Magnoliopsida</taxon>
        <taxon>eudicotyledons</taxon>
        <taxon>Gunneridae</taxon>
        <taxon>Pentapetalae</taxon>
        <taxon>rosids</taxon>
        <taxon>malvids</taxon>
        <taxon>Malvales</taxon>
        <taxon>Malvaceae</taxon>
        <taxon>Malvoideae</taxon>
        <taxon>Hibiscus</taxon>
    </lineage>
</organism>
<feature type="domain" description="DUF4283" evidence="2">
    <location>
        <begin position="96"/>
        <end position="178"/>
    </location>
</feature>
<dbReference type="InterPro" id="IPR025558">
    <property type="entry name" value="DUF4283"/>
</dbReference>
<dbReference type="InterPro" id="IPR040256">
    <property type="entry name" value="At4g02000-like"/>
</dbReference>
<dbReference type="Proteomes" id="UP001396334">
    <property type="component" value="Unassembled WGS sequence"/>
</dbReference>
<evidence type="ECO:0000313" key="4">
    <source>
        <dbReference type="Proteomes" id="UP001396334"/>
    </source>
</evidence>
<reference evidence="3 4" key="1">
    <citation type="journal article" date="2024" name="G3 (Bethesda)">
        <title>Genome assembly of Hibiscus sabdariffa L. provides insights into metabolisms of medicinal natural products.</title>
        <authorList>
            <person name="Kim T."/>
        </authorList>
    </citation>
    <scope>NUCLEOTIDE SEQUENCE [LARGE SCALE GENOMIC DNA]</scope>
    <source>
        <strain evidence="3">TK-2024</strain>
        <tissue evidence="3">Old leaves</tissue>
    </source>
</reference>
<gene>
    <name evidence="3" type="ORF">V6N11_025957</name>
</gene>
<evidence type="ECO:0000313" key="3">
    <source>
        <dbReference type="EMBL" id="KAK9028819.1"/>
    </source>
</evidence>
<comment type="caution">
    <text evidence="3">The sequence shown here is derived from an EMBL/GenBank/DDBJ whole genome shotgun (WGS) entry which is preliminary data.</text>
</comment>